<keyword evidence="1" id="KW-0812">Transmembrane</keyword>
<keyword evidence="1" id="KW-1133">Transmembrane helix</keyword>
<proteinExistence type="predicted"/>
<organism evidence="2 3">
    <name type="scientific">Vagococcus carniphilus</name>
    <dbReference type="NCBI Taxonomy" id="218144"/>
    <lineage>
        <taxon>Bacteria</taxon>
        <taxon>Bacillati</taxon>
        <taxon>Bacillota</taxon>
        <taxon>Bacilli</taxon>
        <taxon>Lactobacillales</taxon>
        <taxon>Enterococcaceae</taxon>
        <taxon>Vagococcus</taxon>
    </lineage>
</organism>
<name>A0A430AQN6_9ENTE</name>
<dbReference type="Proteomes" id="UP000288028">
    <property type="component" value="Unassembled WGS sequence"/>
</dbReference>
<keyword evidence="3" id="KW-1185">Reference proteome</keyword>
<keyword evidence="1" id="KW-0472">Membrane</keyword>
<comment type="caution">
    <text evidence="2">The sequence shown here is derived from an EMBL/GenBank/DDBJ whole genome shotgun (WGS) entry which is preliminary data.</text>
</comment>
<evidence type="ECO:0000256" key="1">
    <source>
        <dbReference type="SAM" id="Phobius"/>
    </source>
</evidence>
<dbReference type="RefSeq" id="WP_126796192.1">
    <property type="nucleotide sequence ID" value="NZ_CP060721.1"/>
</dbReference>
<protein>
    <submittedName>
        <fullName evidence="2">Uncharacterized protein</fullName>
    </submittedName>
</protein>
<feature type="transmembrane region" description="Helical" evidence="1">
    <location>
        <begin position="52"/>
        <end position="72"/>
    </location>
</feature>
<evidence type="ECO:0000313" key="2">
    <source>
        <dbReference type="EMBL" id="RSU10375.1"/>
    </source>
</evidence>
<reference evidence="2 3" key="1">
    <citation type="submission" date="2017-05" db="EMBL/GenBank/DDBJ databases">
        <title>Vagococcus spp. assemblies.</title>
        <authorList>
            <person name="Gulvik C.A."/>
        </authorList>
    </citation>
    <scope>NUCLEOTIDE SEQUENCE [LARGE SCALE GENOMIC DNA]</scope>
    <source>
        <strain evidence="2 3">SS1714</strain>
    </source>
</reference>
<feature type="transmembrane region" description="Helical" evidence="1">
    <location>
        <begin position="6"/>
        <end position="31"/>
    </location>
</feature>
<dbReference type="AlphaFoldDB" id="A0A430AQN6"/>
<accession>A0A430AQN6</accession>
<sequence length="75" mass="8110">MGLETRLITAFATLLVFGQTIFGGYASLQILSAMFSISRKNAQKKTEGIDHLGWVAACIIGVALIQLIVSWLKAI</sequence>
<gene>
    <name evidence="2" type="ORF">CBF28_13740</name>
</gene>
<dbReference type="GeneID" id="95582075"/>
<dbReference type="EMBL" id="NGKB01000018">
    <property type="protein sequence ID" value="RSU10375.1"/>
    <property type="molecule type" value="Genomic_DNA"/>
</dbReference>
<evidence type="ECO:0000313" key="3">
    <source>
        <dbReference type="Proteomes" id="UP000288028"/>
    </source>
</evidence>